<protein>
    <submittedName>
        <fullName evidence="1">Uncharacterized protein</fullName>
    </submittedName>
</protein>
<evidence type="ECO:0000313" key="1">
    <source>
        <dbReference type="EMBL" id="PQK16805.1"/>
    </source>
</evidence>
<dbReference type="EMBL" id="JRHA01000007">
    <property type="protein sequence ID" value="PQK16805.1"/>
    <property type="molecule type" value="Genomic_DNA"/>
</dbReference>
<sequence length="269" mass="30579">MGDTEPELKCTVYTTQCDPRKLRDKTGDSNCAGGQGTISQKRRSIMYAVQVFEHKIIVKEEKTRRTYKKVAKKDGQILILDEDDEPAHNVRFEPGSVIWIDQFENAAPEPAESLSANPSDEHREGHRKWTDYLRVSPAADGEKIPYIVENVENFEKPVLKLRCSLRGPFKWVSIYGENEHDWEGIAQAEGAKGKGMFTLSFTLKFCDMLSQPRYEQPLFLPWNEEEEKKEALECERQIQLDKIRKEAVLVALAFAARGMASPASNAVQA</sequence>
<organism evidence="1 2">
    <name type="scientific">Beauveria bassiana</name>
    <name type="common">White muscardine disease fungus</name>
    <name type="synonym">Tritirachium shiotae</name>
    <dbReference type="NCBI Taxonomy" id="176275"/>
    <lineage>
        <taxon>Eukaryota</taxon>
        <taxon>Fungi</taxon>
        <taxon>Dikarya</taxon>
        <taxon>Ascomycota</taxon>
        <taxon>Pezizomycotina</taxon>
        <taxon>Sordariomycetes</taxon>
        <taxon>Hypocreomycetidae</taxon>
        <taxon>Hypocreales</taxon>
        <taxon>Cordycipitaceae</taxon>
        <taxon>Beauveria</taxon>
    </lineage>
</organism>
<comment type="caution">
    <text evidence="1">The sequence shown here is derived from an EMBL/GenBank/DDBJ whole genome shotgun (WGS) entry which is preliminary data.</text>
</comment>
<gene>
    <name evidence="1" type="ORF">BB8028_0007g00090</name>
</gene>
<dbReference type="AlphaFoldDB" id="A0A2S7YKU4"/>
<name>A0A2S7YKU4_BEABA</name>
<dbReference type="Proteomes" id="UP000237441">
    <property type="component" value="Unassembled WGS sequence"/>
</dbReference>
<accession>A0A2S7YKU4</accession>
<dbReference type="OrthoDB" id="10289107at2759"/>
<evidence type="ECO:0000313" key="2">
    <source>
        <dbReference type="Proteomes" id="UP000237441"/>
    </source>
</evidence>
<reference evidence="1 2" key="1">
    <citation type="submission" date="2016-07" db="EMBL/GenBank/DDBJ databases">
        <title>Comparative genomics of the entomopathogenic fungus Beauveria bassiana.</title>
        <authorList>
            <person name="Valero Jimenez C.A."/>
            <person name="Zwaan B.J."/>
            <person name="Van Kan J.A."/>
            <person name="Takken W."/>
            <person name="Debets A.J."/>
            <person name="Schoustra S.E."/>
            <person name="Koenraadt C.J."/>
        </authorList>
    </citation>
    <scope>NUCLEOTIDE SEQUENCE [LARGE SCALE GENOMIC DNA]</scope>
    <source>
        <strain evidence="1 2">ARSEF 8028</strain>
    </source>
</reference>
<proteinExistence type="predicted"/>